<comment type="caution">
    <text evidence="1">The sequence shown here is derived from an EMBL/GenBank/DDBJ whole genome shotgun (WGS) entry which is preliminary data.</text>
</comment>
<dbReference type="AlphaFoldDB" id="A0A8X8YHW1"/>
<dbReference type="Proteomes" id="UP000298416">
    <property type="component" value="Unassembled WGS sequence"/>
</dbReference>
<evidence type="ECO:0000313" key="1">
    <source>
        <dbReference type="EMBL" id="KAG6430235.1"/>
    </source>
</evidence>
<protein>
    <submittedName>
        <fullName evidence="1">Uncharacterized protein</fullName>
    </submittedName>
</protein>
<sequence>MYFWKPTPPNSISAAKTTTAASASPTFVPPALPHHFFLLYFTTAYLTPLPSTGSSFGQPSACLLPLPVCILAVAAGDSSLLTVASHLFEHSSSRCRHQAELYAYFKFPVAAGDSSLLTVASHLFEHSSSHCRHQPEVRGYVLLEANTIQFNLRRQDDHRRFCLTDVPSTRPASSFLPALLHDRLPHAVAVHRQFFRPAVGLPSPPTSLHFSRCCRGFQPFDCCFSPVRALQQPMSSSAREAMYFWKPTPSNSISAAKTTTAASASPTFLPPALPHHFFQLYFTTACLTPSPSTGSSFGQPSACLLPLPVCILAVAAGDSSLLTVASHLFEHSSSRCRHQPELYAYFKFQAMYFWKPTPPNSISAAKTTTAASASPTFLPPALPHHFFLLYFTTAYLTPSPSTGSSFGQPSACLLPLPVCILAVAAGDSSLLTVASHLFEHSSSRCRHQPELYAYFKFQAMYFWKPTPPNSISAAKTITAASASPTFLPPALPHHFFLLYFTTAYLTPSPSTGSSFGQPSACLLPLPVCILAVAAGDSSLLTVASHLFEHSSSRCRHQPELYAYFKFQAMYFWKPTPPNSISAAKTITAASASPTFLPPALPHHFFLLYFTTAYLTPSPSTGSSFGQPSACLLPLPVCILAVAAGDSSLLTVASHLFEHSSSRCRHQAELYAYFKFRMFIFQVEH</sequence>
<gene>
    <name evidence="1" type="ORF">SASPL_108298</name>
</gene>
<keyword evidence="2" id="KW-1185">Reference proteome</keyword>
<accession>A0A8X8YHW1</accession>
<reference evidence="1" key="1">
    <citation type="submission" date="2018-01" db="EMBL/GenBank/DDBJ databases">
        <authorList>
            <person name="Mao J.F."/>
        </authorList>
    </citation>
    <scope>NUCLEOTIDE SEQUENCE</scope>
    <source>
        <strain evidence="1">Huo1</strain>
        <tissue evidence="1">Leaf</tissue>
    </source>
</reference>
<evidence type="ECO:0000313" key="2">
    <source>
        <dbReference type="Proteomes" id="UP000298416"/>
    </source>
</evidence>
<name>A0A8X8YHW1_SALSN</name>
<organism evidence="1">
    <name type="scientific">Salvia splendens</name>
    <name type="common">Scarlet sage</name>
    <dbReference type="NCBI Taxonomy" id="180675"/>
    <lineage>
        <taxon>Eukaryota</taxon>
        <taxon>Viridiplantae</taxon>
        <taxon>Streptophyta</taxon>
        <taxon>Embryophyta</taxon>
        <taxon>Tracheophyta</taxon>
        <taxon>Spermatophyta</taxon>
        <taxon>Magnoliopsida</taxon>
        <taxon>eudicotyledons</taxon>
        <taxon>Gunneridae</taxon>
        <taxon>Pentapetalae</taxon>
        <taxon>asterids</taxon>
        <taxon>lamiids</taxon>
        <taxon>Lamiales</taxon>
        <taxon>Lamiaceae</taxon>
        <taxon>Nepetoideae</taxon>
        <taxon>Mentheae</taxon>
        <taxon>Salviinae</taxon>
        <taxon>Salvia</taxon>
        <taxon>Salvia subgen. Calosphace</taxon>
        <taxon>core Calosphace</taxon>
    </lineage>
</organism>
<reference evidence="1" key="2">
    <citation type="submission" date="2020-08" db="EMBL/GenBank/DDBJ databases">
        <title>Plant Genome Project.</title>
        <authorList>
            <person name="Zhang R.-G."/>
        </authorList>
    </citation>
    <scope>NUCLEOTIDE SEQUENCE</scope>
    <source>
        <strain evidence="1">Huo1</strain>
        <tissue evidence="1">Leaf</tissue>
    </source>
</reference>
<dbReference type="EMBL" id="PNBA02000003">
    <property type="protein sequence ID" value="KAG6430235.1"/>
    <property type="molecule type" value="Genomic_DNA"/>
</dbReference>
<proteinExistence type="predicted"/>